<dbReference type="PROSITE" id="PS50977">
    <property type="entry name" value="HTH_TETR_2"/>
    <property type="match status" value="1"/>
</dbReference>
<gene>
    <name evidence="8" type="ORF">P5G59_00510</name>
</gene>
<dbReference type="Pfam" id="PF00440">
    <property type="entry name" value="TetR_N"/>
    <property type="match status" value="1"/>
</dbReference>
<proteinExistence type="predicted"/>
<evidence type="ECO:0000259" key="7">
    <source>
        <dbReference type="PROSITE" id="PS50977"/>
    </source>
</evidence>
<dbReference type="InterPro" id="IPR009057">
    <property type="entry name" value="Homeodomain-like_sf"/>
</dbReference>
<protein>
    <submittedName>
        <fullName evidence="8">TetR family transcriptional regulator</fullName>
    </submittedName>
</protein>
<evidence type="ECO:0000256" key="5">
    <source>
        <dbReference type="PROSITE-ProRule" id="PRU00335"/>
    </source>
</evidence>
<dbReference type="Pfam" id="PF13977">
    <property type="entry name" value="TetR_C_6"/>
    <property type="match status" value="1"/>
</dbReference>
<dbReference type="InterPro" id="IPR039538">
    <property type="entry name" value="BetI_C"/>
</dbReference>
<dbReference type="SUPFAM" id="SSF46689">
    <property type="entry name" value="Homeodomain-like"/>
    <property type="match status" value="1"/>
</dbReference>
<keyword evidence="1" id="KW-0678">Repressor</keyword>
<accession>A0ABT8IS28</accession>
<organism evidence="8 9">
    <name type="scientific">Leifsonia virtsii</name>
    <dbReference type="NCBI Taxonomy" id="3035915"/>
    <lineage>
        <taxon>Bacteria</taxon>
        <taxon>Bacillati</taxon>
        <taxon>Actinomycetota</taxon>
        <taxon>Actinomycetes</taxon>
        <taxon>Micrococcales</taxon>
        <taxon>Microbacteriaceae</taxon>
        <taxon>Leifsonia</taxon>
    </lineage>
</organism>
<evidence type="ECO:0000256" key="2">
    <source>
        <dbReference type="ARBA" id="ARBA00023015"/>
    </source>
</evidence>
<dbReference type="InterPro" id="IPR050109">
    <property type="entry name" value="HTH-type_TetR-like_transc_reg"/>
</dbReference>
<evidence type="ECO:0000256" key="6">
    <source>
        <dbReference type="SAM" id="MobiDB-lite"/>
    </source>
</evidence>
<dbReference type="InterPro" id="IPR036271">
    <property type="entry name" value="Tet_transcr_reg_TetR-rel_C_sf"/>
</dbReference>
<reference evidence="8" key="1">
    <citation type="submission" date="2023-03" db="EMBL/GenBank/DDBJ databases">
        <title>MT1 and MT2 Draft Genomes of Novel Species.</title>
        <authorList>
            <person name="Venkateswaran K."/>
        </authorList>
    </citation>
    <scope>NUCLEOTIDE SEQUENCE</scope>
    <source>
        <strain evidence="8">F6_8S_P_1A</strain>
    </source>
</reference>
<feature type="DNA-binding region" description="H-T-H motif" evidence="5">
    <location>
        <begin position="30"/>
        <end position="49"/>
    </location>
</feature>
<dbReference type="PANTHER" id="PTHR30055:SF226">
    <property type="entry name" value="HTH-TYPE TRANSCRIPTIONAL REGULATOR PKSA"/>
    <property type="match status" value="1"/>
</dbReference>
<dbReference type="InterPro" id="IPR001647">
    <property type="entry name" value="HTH_TetR"/>
</dbReference>
<evidence type="ECO:0000256" key="3">
    <source>
        <dbReference type="ARBA" id="ARBA00023125"/>
    </source>
</evidence>
<dbReference type="Gene3D" id="1.10.357.10">
    <property type="entry name" value="Tetracycline Repressor, domain 2"/>
    <property type="match status" value="1"/>
</dbReference>
<dbReference type="Proteomes" id="UP001174210">
    <property type="component" value="Unassembled WGS sequence"/>
</dbReference>
<feature type="domain" description="HTH tetR-type" evidence="7">
    <location>
        <begin position="7"/>
        <end position="67"/>
    </location>
</feature>
<keyword evidence="3 5" id="KW-0238">DNA-binding</keyword>
<dbReference type="PANTHER" id="PTHR30055">
    <property type="entry name" value="HTH-TYPE TRANSCRIPTIONAL REGULATOR RUTR"/>
    <property type="match status" value="1"/>
</dbReference>
<dbReference type="RefSeq" id="WP_301214965.1">
    <property type="nucleotide sequence ID" value="NZ_JAROCB010000001.1"/>
</dbReference>
<evidence type="ECO:0000256" key="4">
    <source>
        <dbReference type="ARBA" id="ARBA00023163"/>
    </source>
</evidence>
<keyword evidence="9" id="KW-1185">Reference proteome</keyword>
<comment type="caution">
    <text evidence="8">The sequence shown here is derived from an EMBL/GenBank/DDBJ whole genome shotgun (WGS) entry which is preliminary data.</text>
</comment>
<dbReference type="SUPFAM" id="SSF48498">
    <property type="entry name" value="Tetracyclin repressor-like, C-terminal domain"/>
    <property type="match status" value="1"/>
</dbReference>
<evidence type="ECO:0000313" key="8">
    <source>
        <dbReference type="EMBL" id="MDN4595608.1"/>
    </source>
</evidence>
<sequence>MTRIPVADRRTALVQAALRVVARDGVAAATTRRIVSEAGMPLASFHYVFDSRDELMAELVEAAVAGEQRDLAPALAGDARDIGMRDAIRAGLQHYFDGVRADPGREKAMMELTQWALREPGFEPLARRQYARYHEVAAQAARDAARLTGCEWLRPVDEVARILVSFTDGLTLGWLVTRDDAAAAASMDVAADALAALATPTPTAHPRPISRSSAHTPEAGAR</sequence>
<keyword evidence="2" id="KW-0805">Transcription regulation</keyword>
<evidence type="ECO:0000256" key="1">
    <source>
        <dbReference type="ARBA" id="ARBA00022491"/>
    </source>
</evidence>
<feature type="region of interest" description="Disordered" evidence="6">
    <location>
        <begin position="199"/>
        <end position="222"/>
    </location>
</feature>
<name>A0ABT8IS28_9MICO</name>
<dbReference type="EMBL" id="JAROCB010000001">
    <property type="protein sequence ID" value="MDN4595608.1"/>
    <property type="molecule type" value="Genomic_DNA"/>
</dbReference>
<evidence type="ECO:0000313" key="9">
    <source>
        <dbReference type="Proteomes" id="UP001174210"/>
    </source>
</evidence>
<keyword evidence="4" id="KW-0804">Transcription</keyword>